<dbReference type="Proteomes" id="UP000617628">
    <property type="component" value="Unassembled WGS sequence"/>
</dbReference>
<accession>A0A934VTP0</accession>
<evidence type="ECO:0000259" key="7">
    <source>
        <dbReference type="PROSITE" id="PS50206"/>
    </source>
</evidence>
<keyword evidence="5" id="KW-0560">Oxidoreductase</keyword>
<dbReference type="AlphaFoldDB" id="A0A934VTP0"/>
<sequence>MSQKTIIIGGVAGGASAAARLRRLDENAEILVLERGPYVSFANCGLPYRVGELIKSDDDLLLASPGLFRDRFKIEVRTGNEVRSIDTEGKTVSVRDLSTGEDYSESYDNLVLAPGAKALRPPIPGIDLPGVFSVRTIPDAREIQRWIAAKNADKAVVVGGGFIGLEMAENLKHLGLEVTLVEMLDQVMPPMDAEMTRPLEKHMSAKGVRLALGDGVSSFTEAADGKLSVQTQSGAKHEADIVILAIGVQPETSLAQAAGIDLGERGGILVDDRMRTSKPDIYAVGDAVEKIDTVSGQSMLLALAGPANRQGRIVADNIAGRDSRFRGVQGTSICGVFDMAIGSTGLSEKALQRLGVTNYRSVYLHPAHHVGYYPGAETLHMKLIFDSEDGKILGAQVTGKTDVARKLDVIATYIQMGGTVYDLEEAELAYAPQFGAAKDAVNLAGMLAANTLRGDHFPVSPTQAIPEEVTLLDVREAAEWDRGHLEGAVHIPLGSLRDSLDKLAKDQPVWVYCHVGKRGYDAQRMLRQHGYEAYNMSGGWLSWGERVILKRR</sequence>
<proteinExistence type="inferred from homology"/>
<dbReference type="SUPFAM" id="SSF52821">
    <property type="entry name" value="Rhodanese/Cell cycle control phosphatase"/>
    <property type="match status" value="1"/>
</dbReference>
<dbReference type="PROSITE" id="PS50206">
    <property type="entry name" value="RHODANESE_3"/>
    <property type="match status" value="1"/>
</dbReference>
<dbReference type="SUPFAM" id="SSF55424">
    <property type="entry name" value="FAD/NAD-linked reductases, dimerisation (C-terminal) domain"/>
    <property type="match status" value="1"/>
</dbReference>
<evidence type="ECO:0000313" key="9">
    <source>
        <dbReference type="Proteomes" id="UP000617628"/>
    </source>
</evidence>
<dbReference type="RefSeq" id="WP_200358293.1">
    <property type="nucleotide sequence ID" value="NZ_JAENIL010000063.1"/>
</dbReference>
<dbReference type="PRINTS" id="PR00368">
    <property type="entry name" value="FADPNR"/>
</dbReference>
<keyword evidence="3" id="KW-0285">Flavoprotein</keyword>
<dbReference type="SUPFAM" id="SSF51905">
    <property type="entry name" value="FAD/NAD(P)-binding domain"/>
    <property type="match status" value="1"/>
</dbReference>
<dbReference type="InterPro" id="IPR023753">
    <property type="entry name" value="FAD/NAD-binding_dom"/>
</dbReference>
<name>A0A934VTP0_9BACT</name>
<evidence type="ECO:0000256" key="1">
    <source>
        <dbReference type="ARBA" id="ARBA00001974"/>
    </source>
</evidence>
<protein>
    <submittedName>
        <fullName evidence="8">FAD-dependent oxidoreductase</fullName>
    </submittedName>
</protein>
<dbReference type="PANTHER" id="PTHR43429:SF1">
    <property type="entry name" value="NAD(P)H SULFUR OXIDOREDUCTASE (COA-DEPENDENT)"/>
    <property type="match status" value="1"/>
</dbReference>
<dbReference type="Gene3D" id="3.50.50.60">
    <property type="entry name" value="FAD/NAD(P)-binding domain"/>
    <property type="match status" value="2"/>
</dbReference>
<dbReference type="InterPro" id="IPR016156">
    <property type="entry name" value="FAD/NAD-linked_Rdtase_dimer_sf"/>
</dbReference>
<evidence type="ECO:0000313" key="8">
    <source>
        <dbReference type="EMBL" id="MBK1879923.1"/>
    </source>
</evidence>
<evidence type="ECO:0000256" key="2">
    <source>
        <dbReference type="ARBA" id="ARBA00009130"/>
    </source>
</evidence>
<evidence type="ECO:0000256" key="5">
    <source>
        <dbReference type="ARBA" id="ARBA00023002"/>
    </source>
</evidence>
<reference evidence="8" key="1">
    <citation type="submission" date="2021-01" db="EMBL/GenBank/DDBJ databases">
        <title>Modified the classification status of verrucomicrobia.</title>
        <authorList>
            <person name="Feng X."/>
        </authorList>
    </citation>
    <scope>NUCLEOTIDE SEQUENCE</scope>
    <source>
        <strain evidence="8">KCTC 13126</strain>
    </source>
</reference>
<gene>
    <name evidence="8" type="ORF">JIN87_23765</name>
</gene>
<dbReference type="InterPro" id="IPR036188">
    <property type="entry name" value="FAD/NAD-bd_sf"/>
</dbReference>
<evidence type="ECO:0000256" key="6">
    <source>
        <dbReference type="ARBA" id="ARBA00023284"/>
    </source>
</evidence>
<evidence type="ECO:0000256" key="4">
    <source>
        <dbReference type="ARBA" id="ARBA00022827"/>
    </source>
</evidence>
<dbReference type="Pfam" id="PF07992">
    <property type="entry name" value="Pyr_redox_2"/>
    <property type="match status" value="1"/>
</dbReference>
<keyword evidence="4" id="KW-0274">FAD</keyword>
<comment type="similarity">
    <text evidence="2">Belongs to the class-III pyridine nucleotide-disulfide oxidoreductase family.</text>
</comment>
<dbReference type="Pfam" id="PF02852">
    <property type="entry name" value="Pyr_redox_dim"/>
    <property type="match status" value="1"/>
</dbReference>
<comment type="caution">
    <text evidence="8">The sequence shown here is derived from an EMBL/GenBank/DDBJ whole genome shotgun (WGS) entry which is preliminary data.</text>
</comment>
<dbReference type="InterPro" id="IPR036873">
    <property type="entry name" value="Rhodanese-like_dom_sf"/>
</dbReference>
<dbReference type="EMBL" id="JAENIL010000063">
    <property type="protein sequence ID" value="MBK1879923.1"/>
    <property type="molecule type" value="Genomic_DNA"/>
</dbReference>
<dbReference type="PRINTS" id="PR00411">
    <property type="entry name" value="PNDRDTASEI"/>
</dbReference>
<feature type="domain" description="Rhodanese" evidence="7">
    <location>
        <begin position="465"/>
        <end position="548"/>
    </location>
</feature>
<dbReference type="Pfam" id="PF00581">
    <property type="entry name" value="Rhodanese"/>
    <property type="match status" value="1"/>
</dbReference>
<dbReference type="SMART" id="SM00450">
    <property type="entry name" value="RHOD"/>
    <property type="match status" value="1"/>
</dbReference>
<dbReference type="Gene3D" id="3.40.250.10">
    <property type="entry name" value="Rhodanese-like domain"/>
    <property type="match status" value="1"/>
</dbReference>
<organism evidence="8 9">
    <name type="scientific">Pelagicoccus mobilis</name>
    <dbReference type="NCBI Taxonomy" id="415221"/>
    <lineage>
        <taxon>Bacteria</taxon>
        <taxon>Pseudomonadati</taxon>
        <taxon>Verrucomicrobiota</taxon>
        <taxon>Opitutia</taxon>
        <taxon>Puniceicoccales</taxon>
        <taxon>Pelagicoccaceae</taxon>
        <taxon>Pelagicoccus</taxon>
    </lineage>
</organism>
<dbReference type="PANTHER" id="PTHR43429">
    <property type="entry name" value="PYRIDINE NUCLEOTIDE-DISULFIDE OXIDOREDUCTASE DOMAIN-CONTAINING"/>
    <property type="match status" value="1"/>
</dbReference>
<dbReference type="InterPro" id="IPR050260">
    <property type="entry name" value="FAD-bd_OxRdtase"/>
</dbReference>
<dbReference type="InterPro" id="IPR001763">
    <property type="entry name" value="Rhodanese-like_dom"/>
</dbReference>
<keyword evidence="9" id="KW-1185">Reference proteome</keyword>
<evidence type="ECO:0000256" key="3">
    <source>
        <dbReference type="ARBA" id="ARBA00022630"/>
    </source>
</evidence>
<comment type="cofactor">
    <cofactor evidence="1">
        <name>FAD</name>
        <dbReference type="ChEBI" id="CHEBI:57692"/>
    </cofactor>
</comment>
<keyword evidence="6" id="KW-0676">Redox-active center</keyword>
<dbReference type="GO" id="GO:0016491">
    <property type="term" value="F:oxidoreductase activity"/>
    <property type="evidence" value="ECO:0007669"/>
    <property type="project" value="UniProtKB-KW"/>
</dbReference>
<dbReference type="InterPro" id="IPR004099">
    <property type="entry name" value="Pyr_nucl-diS_OxRdtase_dimer"/>
</dbReference>